<dbReference type="InterPro" id="IPR001245">
    <property type="entry name" value="Ser-Thr/Tyr_kinase_cat_dom"/>
</dbReference>
<dbReference type="Pfam" id="PF07714">
    <property type="entry name" value="PK_Tyr_Ser-Thr"/>
    <property type="match status" value="1"/>
</dbReference>
<protein>
    <submittedName>
        <fullName evidence="2">Kinase-like protein</fullName>
    </submittedName>
</protein>
<dbReference type="Gene3D" id="1.10.510.10">
    <property type="entry name" value="Transferase(Phosphotransferase) domain 1"/>
    <property type="match status" value="1"/>
</dbReference>
<dbReference type="EMBL" id="KV722526">
    <property type="protein sequence ID" value="OCH86489.1"/>
    <property type="molecule type" value="Genomic_DNA"/>
</dbReference>
<accession>A0A8E2AR79</accession>
<keyword evidence="2" id="KW-0808">Transferase</keyword>
<dbReference type="InterPro" id="IPR051681">
    <property type="entry name" value="Ser/Thr_Kinases-Pseudokinases"/>
</dbReference>
<reference evidence="2 3" key="1">
    <citation type="submission" date="2016-07" db="EMBL/GenBank/DDBJ databases">
        <title>Draft genome of the white-rot fungus Obba rivulosa 3A-2.</title>
        <authorList>
            <consortium name="DOE Joint Genome Institute"/>
            <person name="Miettinen O."/>
            <person name="Riley R."/>
            <person name="Acob R."/>
            <person name="Barry K."/>
            <person name="Cullen D."/>
            <person name="De Vries R."/>
            <person name="Hainaut M."/>
            <person name="Hatakka A."/>
            <person name="Henrissat B."/>
            <person name="Hilden K."/>
            <person name="Kuo R."/>
            <person name="Labutti K."/>
            <person name="Lipzen A."/>
            <person name="Makela M.R."/>
            <person name="Sandor L."/>
            <person name="Spatafora J.W."/>
            <person name="Grigoriev I.V."/>
            <person name="Hibbett D.S."/>
        </authorList>
    </citation>
    <scope>NUCLEOTIDE SEQUENCE [LARGE SCALE GENOMIC DNA]</scope>
    <source>
        <strain evidence="2 3">3A-2</strain>
    </source>
</reference>
<evidence type="ECO:0000259" key="1">
    <source>
        <dbReference type="PROSITE" id="PS50011"/>
    </source>
</evidence>
<gene>
    <name evidence="2" type="ORF">OBBRIDRAFT_737928</name>
</gene>
<proteinExistence type="predicted"/>
<organism evidence="2 3">
    <name type="scientific">Obba rivulosa</name>
    <dbReference type="NCBI Taxonomy" id="1052685"/>
    <lineage>
        <taxon>Eukaryota</taxon>
        <taxon>Fungi</taxon>
        <taxon>Dikarya</taxon>
        <taxon>Basidiomycota</taxon>
        <taxon>Agaricomycotina</taxon>
        <taxon>Agaricomycetes</taxon>
        <taxon>Polyporales</taxon>
        <taxon>Gelatoporiaceae</taxon>
        <taxon>Obba</taxon>
    </lineage>
</organism>
<dbReference type="InterPro" id="IPR000719">
    <property type="entry name" value="Prot_kinase_dom"/>
</dbReference>
<dbReference type="GO" id="GO:0005524">
    <property type="term" value="F:ATP binding"/>
    <property type="evidence" value="ECO:0007669"/>
    <property type="project" value="InterPro"/>
</dbReference>
<dbReference type="PANTHER" id="PTHR44329">
    <property type="entry name" value="SERINE/THREONINE-PROTEIN KINASE TNNI3K-RELATED"/>
    <property type="match status" value="1"/>
</dbReference>
<evidence type="ECO:0000313" key="3">
    <source>
        <dbReference type="Proteomes" id="UP000250043"/>
    </source>
</evidence>
<dbReference type="PROSITE" id="PS50011">
    <property type="entry name" value="PROTEIN_KINASE_DOM"/>
    <property type="match status" value="1"/>
</dbReference>
<dbReference type="PIRSF" id="PIRSF000654">
    <property type="entry name" value="Integrin-linked_kinase"/>
    <property type="match status" value="1"/>
</dbReference>
<dbReference type="PROSITE" id="PS00108">
    <property type="entry name" value="PROTEIN_KINASE_ST"/>
    <property type="match status" value="1"/>
</dbReference>
<dbReference type="GO" id="GO:0004674">
    <property type="term" value="F:protein serine/threonine kinase activity"/>
    <property type="evidence" value="ECO:0007669"/>
    <property type="project" value="TreeGrafter"/>
</dbReference>
<dbReference type="InterPro" id="IPR011009">
    <property type="entry name" value="Kinase-like_dom_sf"/>
</dbReference>
<dbReference type="Proteomes" id="UP000250043">
    <property type="component" value="Unassembled WGS sequence"/>
</dbReference>
<sequence>MYRRDKLWRQSLDLLRTLCARNGICPSSFTLPEQSLQKLSDRPIASGGFADVWKGTYHDNDVAIKVWRLHGRDITSSVLKNFCKEAVVLKYLKHPNITSLIGIETTIFPLCLVCEWMPLGTLVSYLVQHPNTNRLDLLVDITAGLTYLHAMDIVHGDLKGVNILVNQRRKACLSDFGLAAFRYENRTAHISTMSLAAGTMRWTAPEIMDPETFGLERARSSKQADIYAFSMVMWEVFTGQIPFADLPRDATIMHKVLQGCRPKRPSEAAGLGLSDTVWDIMQRGWHADHRERPAITRVQEQLDDAMDEAGDL</sequence>
<dbReference type="AlphaFoldDB" id="A0A8E2AR79"/>
<evidence type="ECO:0000313" key="2">
    <source>
        <dbReference type="EMBL" id="OCH86489.1"/>
    </source>
</evidence>
<dbReference type="InterPro" id="IPR008271">
    <property type="entry name" value="Ser/Thr_kinase_AS"/>
</dbReference>
<keyword evidence="3" id="KW-1185">Reference proteome</keyword>
<keyword evidence="2" id="KW-0418">Kinase</keyword>
<name>A0A8E2AR79_9APHY</name>
<feature type="domain" description="Protein kinase" evidence="1">
    <location>
        <begin position="38"/>
        <end position="306"/>
    </location>
</feature>
<dbReference type="OrthoDB" id="2791079at2759"/>
<dbReference type="SUPFAM" id="SSF56112">
    <property type="entry name" value="Protein kinase-like (PK-like)"/>
    <property type="match status" value="1"/>
</dbReference>
<dbReference type="SMART" id="SM00220">
    <property type="entry name" value="S_TKc"/>
    <property type="match status" value="1"/>
</dbReference>